<dbReference type="CDD" id="cd00009">
    <property type="entry name" value="AAA"/>
    <property type="match status" value="1"/>
</dbReference>
<dbReference type="InterPro" id="IPR000700">
    <property type="entry name" value="PAS-assoc_C"/>
</dbReference>
<organism evidence="6 7">
    <name type="scientific">Desulfovibrio ferrophilus</name>
    <dbReference type="NCBI Taxonomy" id="241368"/>
    <lineage>
        <taxon>Bacteria</taxon>
        <taxon>Pseudomonadati</taxon>
        <taxon>Thermodesulfobacteriota</taxon>
        <taxon>Desulfovibrionia</taxon>
        <taxon>Desulfovibrionales</taxon>
        <taxon>Desulfovibrionaceae</taxon>
        <taxon>Desulfovibrio</taxon>
    </lineage>
</organism>
<dbReference type="PANTHER" id="PTHR32071">
    <property type="entry name" value="TRANSCRIPTIONAL REGULATORY PROTEIN"/>
    <property type="match status" value="1"/>
</dbReference>
<proteinExistence type="predicted"/>
<dbReference type="InterPro" id="IPR035965">
    <property type="entry name" value="PAS-like_dom_sf"/>
</dbReference>
<evidence type="ECO:0000313" key="6">
    <source>
        <dbReference type="EMBL" id="BBD07425.1"/>
    </source>
</evidence>
<dbReference type="Proteomes" id="UP000269883">
    <property type="component" value="Chromosome"/>
</dbReference>
<dbReference type="AlphaFoldDB" id="A0A2Z6AW56"/>
<feature type="domain" description="PAC" evidence="5">
    <location>
        <begin position="78"/>
        <end position="130"/>
    </location>
</feature>
<dbReference type="SMART" id="SM00382">
    <property type="entry name" value="AAA"/>
    <property type="match status" value="1"/>
</dbReference>
<dbReference type="FunFam" id="3.40.50.300:FF:000006">
    <property type="entry name" value="DNA-binding transcriptional regulator NtrC"/>
    <property type="match status" value="1"/>
</dbReference>
<dbReference type="PANTHER" id="PTHR32071:SF122">
    <property type="entry name" value="SIGMA FACTOR"/>
    <property type="match status" value="1"/>
</dbReference>
<dbReference type="InterPro" id="IPR003593">
    <property type="entry name" value="AAA+_ATPase"/>
</dbReference>
<evidence type="ECO:0000313" key="7">
    <source>
        <dbReference type="Proteomes" id="UP000269883"/>
    </source>
</evidence>
<dbReference type="SMART" id="SM00091">
    <property type="entry name" value="PAS"/>
    <property type="match status" value="1"/>
</dbReference>
<evidence type="ECO:0000259" key="5">
    <source>
        <dbReference type="PROSITE" id="PS50113"/>
    </source>
</evidence>
<feature type="domain" description="Sigma-54 factor interaction" evidence="3">
    <location>
        <begin position="137"/>
        <end position="307"/>
    </location>
</feature>
<evidence type="ECO:0000259" key="3">
    <source>
        <dbReference type="PROSITE" id="PS50045"/>
    </source>
</evidence>
<evidence type="ECO:0000256" key="1">
    <source>
        <dbReference type="ARBA" id="ARBA00022741"/>
    </source>
</evidence>
<dbReference type="GO" id="GO:0006355">
    <property type="term" value="P:regulation of DNA-templated transcription"/>
    <property type="evidence" value="ECO:0007669"/>
    <property type="project" value="InterPro"/>
</dbReference>
<dbReference type="SUPFAM" id="SSF55785">
    <property type="entry name" value="PYP-like sensor domain (PAS domain)"/>
    <property type="match status" value="1"/>
</dbReference>
<dbReference type="PROSITE" id="PS50045">
    <property type="entry name" value="SIGMA54_INTERACT_4"/>
    <property type="match status" value="1"/>
</dbReference>
<keyword evidence="1" id="KW-0547">Nucleotide-binding</keyword>
<dbReference type="NCBIfam" id="TIGR00229">
    <property type="entry name" value="sensory_box"/>
    <property type="match status" value="1"/>
</dbReference>
<dbReference type="PROSITE" id="PS50112">
    <property type="entry name" value="PAS"/>
    <property type="match status" value="1"/>
</dbReference>
<evidence type="ECO:0000256" key="2">
    <source>
        <dbReference type="ARBA" id="ARBA00022840"/>
    </source>
</evidence>
<accession>A0A2Z6AW56</accession>
<keyword evidence="7" id="KW-1185">Reference proteome</keyword>
<sequence length="325" mass="35348">MAIPDQLPCEAILESIADGVFTVDLDWNVTSFNQAATRITGVSRDEALGQKCWEVFHSSLCDGACALRACMDGAPPIGCKSIFIVRPDGEKVPVSISAAALHDAQGNLIGGVETFRDLSELHRLRREVERSHTFEDIVGKSPALDKIFGILPQVARSNATALILGESGTGKELFARALHNLSERAKGPFITVNCGALPETLLESELFGYKAGAFTDAKRDKPGRFHQAKGGTIFLDEIGDMPMSLQVKLLRVLQDKTYEPLGSVRSETTDARVVAATNHDLASLVAEGRFRQDLYYRLNVVQMTLPPCGIDVRTCHYWSTIACAA</sequence>
<dbReference type="InterPro" id="IPR000014">
    <property type="entry name" value="PAS"/>
</dbReference>
<dbReference type="SUPFAM" id="SSF52540">
    <property type="entry name" value="P-loop containing nucleoside triphosphate hydrolases"/>
    <property type="match status" value="1"/>
</dbReference>
<dbReference type="EMBL" id="AP017378">
    <property type="protein sequence ID" value="BBD07425.1"/>
    <property type="molecule type" value="Genomic_DNA"/>
</dbReference>
<dbReference type="Pfam" id="PF00158">
    <property type="entry name" value="Sigma54_activat"/>
    <property type="match status" value="1"/>
</dbReference>
<dbReference type="GO" id="GO:0005524">
    <property type="term" value="F:ATP binding"/>
    <property type="evidence" value="ECO:0007669"/>
    <property type="project" value="UniProtKB-KW"/>
</dbReference>
<dbReference type="CDD" id="cd00130">
    <property type="entry name" value="PAS"/>
    <property type="match status" value="1"/>
</dbReference>
<dbReference type="PROSITE" id="PS50113">
    <property type="entry name" value="PAC"/>
    <property type="match status" value="1"/>
</dbReference>
<dbReference type="InterPro" id="IPR002078">
    <property type="entry name" value="Sigma_54_int"/>
</dbReference>
<evidence type="ECO:0000259" key="4">
    <source>
        <dbReference type="PROSITE" id="PS50112"/>
    </source>
</evidence>
<protein>
    <submittedName>
        <fullName evidence="6">Fis family transcriptional regulator</fullName>
    </submittedName>
</protein>
<reference evidence="6 7" key="1">
    <citation type="journal article" date="2018" name="Sci. Adv.">
        <title>Multi-heme cytochromes provide a pathway for survival in energy-limited environments.</title>
        <authorList>
            <person name="Deng X."/>
            <person name="Dohmae N."/>
            <person name="Nealson K.H."/>
            <person name="Hashimoto K."/>
            <person name="Okamoto A."/>
        </authorList>
    </citation>
    <scope>NUCLEOTIDE SEQUENCE [LARGE SCALE GENOMIC DNA]</scope>
    <source>
        <strain evidence="6 7">IS5</strain>
    </source>
</reference>
<dbReference type="Gene3D" id="3.40.50.300">
    <property type="entry name" value="P-loop containing nucleotide triphosphate hydrolases"/>
    <property type="match status" value="1"/>
</dbReference>
<dbReference type="InterPro" id="IPR027417">
    <property type="entry name" value="P-loop_NTPase"/>
</dbReference>
<keyword evidence="2" id="KW-0067">ATP-binding</keyword>
<gene>
    <name evidence="6" type="ORF">DFE_0699</name>
</gene>
<dbReference type="Gene3D" id="3.30.450.20">
    <property type="entry name" value="PAS domain"/>
    <property type="match status" value="1"/>
</dbReference>
<dbReference type="KEGG" id="dfl:DFE_0699"/>
<feature type="domain" description="PAS" evidence="4">
    <location>
        <begin position="12"/>
        <end position="57"/>
    </location>
</feature>
<name>A0A2Z6AW56_9BACT</name>
<dbReference type="Pfam" id="PF13426">
    <property type="entry name" value="PAS_9"/>
    <property type="match status" value="1"/>
</dbReference>